<dbReference type="FunFam" id="1.20.58.670:FF:000003">
    <property type="entry name" value="RAD50-interacting protein 1"/>
    <property type="match status" value="1"/>
</dbReference>
<dbReference type="Gene3D" id="1.20.58.670">
    <property type="entry name" value="Dsl1p vesicle tethering complex, Tip20p subunit, domain D"/>
    <property type="match status" value="1"/>
</dbReference>
<protein>
    <recommendedName>
        <fullName evidence="4">RAD50-interacting protein 1</fullName>
    </recommendedName>
</protein>
<gene>
    <name evidence="2" type="ORF">AMK59_6934</name>
</gene>
<dbReference type="OrthoDB" id="2189254at2759"/>
<dbReference type="GO" id="GO:0006890">
    <property type="term" value="P:retrograde vesicle-mediated transport, Golgi to endoplasmic reticulum"/>
    <property type="evidence" value="ECO:0007669"/>
    <property type="project" value="InterPro"/>
</dbReference>
<sequence length="353" mass="40671">MDVMLSPNSYDTFQSISSDDDSFKVTTCADNFMTLLQTITERYELLPQPGHRLQFLELQLELLDDFRVRLLQLENAETGNVIESKVPMIANTLYYIENVLVDWGNTLHFLNLFYYKSQLESVESRNVPILDYDGTPGFEMETETVFADTLSLYRHMRKDILCTLAETVLMEVKSRSREYRQERWSAMPLNKDMRSMSLTPSACPMFEILSTRLHQLQKSLTSKLFKIVWQFIANQLDAYLFEDLVLDSRFNEGGALQFKFDITRNLYPLFSQFSEKPDNFFSQLNESCNLLTISKGSALLLRETLLALEGATGVEDRRGVALKEVGVVNFTPKMAVTILNQRTDITTQRVSID</sequence>
<dbReference type="GO" id="GO:0070939">
    <property type="term" value="C:Dsl1/NZR complex"/>
    <property type="evidence" value="ECO:0007669"/>
    <property type="project" value="InterPro"/>
</dbReference>
<comment type="caution">
    <text evidence="2">The sequence shown here is derived from an EMBL/GenBank/DDBJ whole genome shotgun (WGS) entry which is preliminary data.</text>
</comment>
<name>A0A0T6AWS2_9SCAR</name>
<dbReference type="EMBL" id="LJIG01022677">
    <property type="protein sequence ID" value="KRT79301.1"/>
    <property type="molecule type" value="Genomic_DNA"/>
</dbReference>
<evidence type="ECO:0000313" key="3">
    <source>
        <dbReference type="Proteomes" id="UP000051574"/>
    </source>
</evidence>
<dbReference type="Pfam" id="PF04437">
    <property type="entry name" value="RINT1_TIP1"/>
    <property type="match status" value="1"/>
</dbReference>
<evidence type="ECO:0008006" key="4">
    <source>
        <dbReference type="Google" id="ProtNLM"/>
    </source>
</evidence>
<accession>A0A0T6AWS2</accession>
<dbReference type="GO" id="GO:0060628">
    <property type="term" value="P:regulation of ER to Golgi vesicle-mediated transport"/>
    <property type="evidence" value="ECO:0007669"/>
    <property type="project" value="TreeGrafter"/>
</dbReference>
<evidence type="ECO:0000313" key="2">
    <source>
        <dbReference type="EMBL" id="KRT79301.1"/>
    </source>
</evidence>
<dbReference type="PANTHER" id="PTHR13520:SF0">
    <property type="entry name" value="RAD50-INTERACTING PROTEIN 1"/>
    <property type="match status" value="1"/>
</dbReference>
<organism evidence="2 3">
    <name type="scientific">Oryctes borbonicus</name>
    <dbReference type="NCBI Taxonomy" id="1629725"/>
    <lineage>
        <taxon>Eukaryota</taxon>
        <taxon>Metazoa</taxon>
        <taxon>Ecdysozoa</taxon>
        <taxon>Arthropoda</taxon>
        <taxon>Hexapoda</taxon>
        <taxon>Insecta</taxon>
        <taxon>Pterygota</taxon>
        <taxon>Neoptera</taxon>
        <taxon>Endopterygota</taxon>
        <taxon>Coleoptera</taxon>
        <taxon>Polyphaga</taxon>
        <taxon>Scarabaeiformia</taxon>
        <taxon>Scarabaeidae</taxon>
        <taxon>Dynastinae</taxon>
        <taxon>Oryctes</taxon>
    </lineage>
</organism>
<dbReference type="GO" id="GO:0006888">
    <property type="term" value="P:endoplasmic reticulum to Golgi vesicle-mediated transport"/>
    <property type="evidence" value="ECO:0007669"/>
    <property type="project" value="InterPro"/>
</dbReference>
<reference evidence="2 3" key="1">
    <citation type="submission" date="2015-09" db="EMBL/GenBank/DDBJ databases">
        <title>Draft genome of the scarab beetle Oryctes borbonicus.</title>
        <authorList>
            <person name="Meyer J.M."/>
            <person name="Markov G.V."/>
            <person name="Baskaran P."/>
            <person name="Herrmann M."/>
            <person name="Sommer R.J."/>
            <person name="Roedelsperger C."/>
        </authorList>
    </citation>
    <scope>NUCLEOTIDE SEQUENCE [LARGE SCALE GENOMIC DNA]</scope>
    <source>
        <strain evidence="2">OB123</strain>
        <tissue evidence="2">Whole animal</tissue>
    </source>
</reference>
<dbReference type="InterPro" id="IPR007528">
    <property type="entry name" value="RINT1_Tip20"/>
</dbReference>
<dbReference type="InterPro" id="IPR042044">
    <property type="entry name" value="EXOC6PINT-1/Sec15/Tip20_C_dom2"/>
</dbReference>
<proteinExistence type="inferred from homology"/>
<dbReference type="PROSITE" id="PS51386">
    <property type="entry name" value="RINT1_TIP20"/>
    <property type="match status" value="1"/>
</dbReference>
<dbReference type="AlphaFoldDB" id="A0A0T6AWS2"/>
<evidence type="ECO:0000256" key="1">
    <source>
        <dbReference type="ARBA" id="ARBA00061158"/>
    </source>
</evidence>
<comment type="similarity">
    <text evidence="1">Belongs to the RINT1 family.</text>
</comment>
<dbReference type="Proteomes" id="UP000051574">
    <property type="component" value="Unassembled WGS sequence"/>
</dbReference>
<keyword evidence="3" id="KW-1185">Reference proteome</keyword>
<dbReference type="PANTHER" id="PTHR13520">
    <property type="entry name" value="RAD50-INTERACTING PROTEIN 1 RINT-1"/>
    <property type="match status" value="1"/>
</dbReference>